<dbReference type="EMBL" id="BGPR01027008">
    <property type="protein sequence ID" value="GBN97176.1"/>
    <property type="molecule type" value="Genomic_DNA"/>
</dbReference>
<evidence type="ECO:0000313" key="3">
    <source>
        <dbReference type="Proteomes" id="UP000499080"/>
    </source>
</evidence>
<dbReference type="EMBL" id="BGPR01027010">
    <property type="protein sequence ID" value="GBN97179.1"/>
    <property type="molecule type" value="Genomic_DNA"/>
</dbReference>
<evidence type="ECO:0000313" key="2">
    <source>
        <dbReference type="EMBL" id="GBN97179.1"/>
    </source>
</evidence>
<reference evidence="2 3" key="1">
    <citation type="journal article" date="2019" name="Sci. Rep.">
        <title>Orb-weaving spider Araneus ventricosus genome elucidates the spidroin gene catalogue.</title>
        <authorList>
            <person name="Kono N."/>
            <person name="Nakamura H."/>
            <person name="Ohtoshi R."/>
            <person name="Moran D.A.P."/>
            <person name="Shinohara A."/>
            <person name="Yoshida Y."/>
            <person name="Fujiwara M."/>
            <person name="Mori M."/>
            <person name="Tomita M."/>
            <person name="Arakawa K."/>
        </authorList>
    </citation>
    <scope>NUCLEOTIDE SEQUENCE [LARGE SCALE GENOMIC DNA]</scope>
</reference>
<dbReference type="Proteomes" id="UP000499080">
    <property type="component" value="Unassembled WGS sequence"/>
</dbReference>
<accession>A0A4Y2TCP6</accession>
<protein>
    <submittedName>
        <fullName evidence="2">Uncharacterized protein</fullName>
    </submittedName>
</protein>
<keyword evidence="3" id="KW-1185">Reference proteome</keyword>
<sequence>MNDSRYNSSSTEAGVLVAIAGHGPTPPVGCTCYHRREITQSPPLLYPQEKRDSTYLSGGFSSMYSWCPSGEEIKLLRHIIPQYKTNFIGPTNKS</sequence>
<gene>
    <name evidence="2" type="ORF">AVEN_117434_1</name>
    <name evidence="1" type="ORF">AVEN_160003_1</name>
</gene>
<name>A0A4Y2TCP6_ARAVE</name>
<comment type="caution">
    <text evidence="2">The sequence shown here is derived from an EMBL/GenBank/DDBJ whole genome shotgun (WGS) entry which is preliminary data.</text>
</comment>
<proteinExistence type="predicted"/>
<organism evidence="2 3">
    <name type="scientific">Araneus ventricosus</name>
    <name type="common">Orbweaver spider</name>
    <name type="synonym">Epeira ventricosa</name>
    <dbReference type="NCBI Taxonomy" id="182803"/>
    <lineage>
        <taxon>Eukaryota</taxon>
        <taxon>Metazoa</taxon>
        <taxon>Ecdysozoa</taxon>
        <taxon>Arthropoda</taxon>
        <taxon>Chelicerata</taxon>
        <taxon>Arachnida</taxon>
        <taxon>Araneae</taxon>
        <taxon>Araneomorphae</taxon>
        <taxon>Entelegynae</taxon>
        <taxon>Araneoidea</taxon>
        <taxon>Araneidae</taxon>
        <taxon>Araneus</taxon>
    </lineage>
</organism>
<evidence type="ECO:0000313" key="1">
    <source>
        <dbReference type="EMBL" id="GBN97176.1"/>
    </source>
</evidence>
<dbReference type="AlphaFoldDB" id="A0A4Y2TCP6"/>